<dbReference type="PROSITE" id="PS50084">
    <property type="entry name" value="KH_TYPE_1"/>
    <property type="match status" value="1"/>
</dbReference>
<dbReference type="Gene3D" id="2.40.50.140">
    <property type="entry name" value="Nucleic acid-binding proteins"/>
    <property type="match status" value="1"/>
</dbReference>
<feature type="binding site" evidence="9">
    <location>
        <position position="487"/>
    </location>
    <ligand>
        <name>Mg(2+)</name>
        <dbReference type="ChEBI" id="CHEBI:18420"/>
    </ligand>
</feature>
<evidence type="ECO:0000256" key="2">
    <source>
        <dbReference type="ARBA" id="ARBA00007404"/>
    </source>
</evidence>
<dbReference type="SMART" id="SM00316">
    <property type="entry name" value="S1"/>
    <property type="match status" value="1"/>
</dbReference>
<reference evidence="11 12" key="2">
    <citation type="submission" date="2020-04" db="EMBL/GenBank/DDBJ databases">
        <authorList>
            <person name="Fomenkov A."/>
            <person name="Anton B.P."/>
            <person name="Roberts R.J."/>
        </authorList>
    </citation>
    <scope>NUCLEOTIDE SEQUENCE [LARGE SCALE GENOMIC DNA]</scope>
    <source>
        <strain evidence="11 12">S2</strain>
    </source>
</reference>
<evidence type="ECO:0000259" key="10">
    <source>
        <dbReference type="PROSITE" id="PS50126"/>
    </source>
</evidence>
<dbReference type="SUPFAM" id="SSF50249">
    <property type="entry name" value="Nucleic acid-binding proteins"/>
    <property type="match status" value="1"/>
</dbReference>
<dbReference type="InterPro" id="IPR027408">
    <property type="entry name" value="PNPase/RNase_PH_dom_sf"/>
</dbReference>
<dbReference type="InterPro" id="IPR012340">
    <property type="entry name" value="NA-bd_OB-fold"/>
</dbReference>
<dbReference type="InterPro" id="IPR004088">
    <property type="entry name" value="KH_dom_type_1"/>
</dbReference>
<organism evidence="11 12">
    <name type="scientific">Priestia megaterium</name>
    <name type="common">Bacillus megaterium</name>
    <dbReference type="NCBI Taxonomy" id="1404"/>
    <lineage>
        <taxon>Bacteria</taxon>
        <taxon>Bacillati</taxon>
        <taxon>Bacillota</taxon>
        <taxon>Bacilli</taxon>
        <taxon>Bacillales</taxon>
        <taxon>Bacillaceae</taxon>
        <taxon>Priestia</taxon>
    </lineage>
</organism>
<dbReference type="InterPro" id="IPR012162">
    <property type="entry name" value="PNPase"/>
</dbReference>
<evidence type="ECO:0000256" key="7">
    <source>
        <dbReference type="ARBA" id="ARBA00022842"/>
    </source>
</evidence>
<evidence type="ECO:0000313" key="11">
    <source>
        <dbReference type="EMBL" id="QIZ07456.1"/>
    </source>
</evidence>
<dbReference type="Pfam" id="PF03725">
    <property type="entry name" value="RNase_PH_C"/>
    <property type="match status" value="2"/>
</dbReference>
<protein>
    <recommendedName>
        <fullName evidence="9">Polyribonucleotide nucleotidyltransferase</fullName>
        <ecNumber evidence="9">2.7.7.8</ecNumber>
    </recommendedName>
    <alternativeName>
        <fullName evidence="9">Polynucleotide phosphorylase</fullName>
        <shortName evidence="9">PNPase</shortName>
    </alternativeName>
</protein>
<dbReference type="GO" id="GO:0000175">
    <property type="term" value="F:3'-5'-RNA exonuclease activity"/>
    <property type="evidence" value="ECO:0007669"/>
    <property type="project" value="TreeGrafter"/>
</dbReference>
<dbReference type="GO" id="GO:0006396">
    <property type="term" value="P:RNA processing"/>
    <property type="evidence" value="ECO:0007669"/>
    <property type="project" value="InterPro"/>
</dbReference>
<comment type="cofactor">
    <cofactor evidence="9">
        <name>Mg(2+)</name>
        <dbReference type="ChEBI" id="CHEBI:18420"/>
    </cofactor>
</comment>
<dbReference type="GO" id="GO:0003723">
    <property type="term" value="F:RNA binding"/>
    <property type="evidence" value="ECO:0007669"/>
    <property type="project" value="UniProtKB-UniRule"/>
</dbReference>
<dbReference type="CDD" id="cd02393">
    <property type="entry name" value="KH-I_PNPase"/>
    <property type="match status" value="1"/>
</dbReference>
<dbReference type="CDD" id="cd04472">
    <property type="entry name" value="S1_PNPase"/>
    <property type="match status" value="1"/>
</dbReference>
<dbReference type="CDD" id="cd11363">
    <property type="entry name" value="RNase_PH_PNPase_1"/>
    <property type="match status" value="1"/>
</dbReference>
<dbReference type="FunFam" id="3.30.230.70:FF:000001">
    <property type="entry name" value="Polyribonucleotide nucleotidyltransferase"/>
    <property type="match status" value="1"/>
</dbReference>
<dbReference type="EMBL" id="CP051128">
    <property type="protein sequence ID" value="QIZ07456.1"/>
    <property type="molecule type" value="Genomic_DNA"/>
</dbReference>
<dbReference type="FunFam" id="3.30.230.70:FF:000002">
    <property type="entry name" value="Polyribonucleotide nucleotidyltransferase"/>
    <property type="match status" value="1"/>
</dbReference>
<evidence type="ECO:0000256" key="5">
    <source>
        <dbReference type="ARBA" id="ARBA00022695"/>
    </source>
</evidence>
<evidence type="ECO:0000256" key="6">
    <source>
        <dbReference type="ARBA" id="ARBA00022723"/>
    </source>
</evidence>
<comment type="function">
    <text evidence="9">Involved in mRNA degradation. Catalyzes the phosphorolysis of single-stranded polyribonucleotides processively in the 3'- to 5'-direction.</text>
</comment>
<dbReference type="Pfam" id="PF00013">
    <property type="entry name" value="KH_1"/>
    <property type="match status" value="1"/>
</dbReference>
<evidence type="ECO:0000256" key="8">
    <source>
        <dbReference type="ARBA" id="ARBA00022884"/>
    </source>
</evidence>
<dbReference type="FunFam" id="2.40.50.140:FF:000023">
    <property type="entry name" value="Polyribonucleotide nucleotidyltransferase"/>
    <property type="match status" value="1"/>
</dbReference>
<dbReference type="InterPro" id="IPR004087">
    <property type="entry name" value="KH_dom"/>
</dbReference>
<keyword evidence="6 9" id="KW-0479">Metal-binding</keyword>
<dbReference type="SUPFAM" id="SSF54791">
    <property type="entry name" value="Eukaryotic type KH-domain (KH-domain type I)"/>
    <property type="match status" value="1"/>
</dbReference>
<reference evidence="11 12" key="1">
    <citation type="submission" date="2020-04" db="EMBL/GenBank/DDBJ databases">
        <title>Genome-Wide Identification of 5-Methylcytosine Sites in Bacterial Genomes By High-Throughput Sequencing of MspJI Restriction Fragments.</title>
        <authorList>
            <person name="Wu V."/>
        </authorList>
    </citation>
    <scope>NUCLEOTIDE SEQUENCE [LARGE SCALE GENOMIC DNA]</scope>
    <source>
        <strain evidence="11 12">S2</strain>
    </source>
</reference>
<dbReference type="GO" id="GO:0004654">
    <property type="term" value="F:polyribonucleotide nucleotidyltransferase activity"/>
    <property type="evidence" value="ECO:0007669"/>
    <property type="project" value="UniProtKB-UniRule"/>
</dbReference>
<dbReference type="Pfam" id="PF01138">
    <property type="entry name" value="RNase_PH"/>
    <property type="match status" value="2"/>
</dbReference>
<dbReference type="SUPFAM" id="SSF54211">
    <property type="entry name" value="Ribosomal protein S5 domain 2-like"/>
    <property type="match status" value="2"/>
</dbReference>
<dbReference type="PANTHER" id="PTHR11252:SF0">
    <property type="entry name" value="POLYRIBONUCLEOTIDE NUCLEOTIDYLTRANSFERASE 1, MITOCHONDRIAL"/>
    <property type="match status" value="1"/>
</dbReference>
<comment type="subcellular location">
    <subcellularLocation>
        <location evidence="1 9">Cytoplasm</location>
    </subcellularLocation>
</comment>
<keyword evidence="3 9" id="KW-0963">Cytoplasm</keyword>
<dbReference type="PIRSF" id="PIRSF005499">
    <property type="entry name" value="PNPase"/>
    <property type="match status" value="1"/>
</dbReference>
<dbReference type="InterPro" id="IPR036345">
    <property type="entry name" value="ExoRNase_PH_dom2_sf"/>
</dbReference>
<dbReference type="GO" id="GO:0006402">
    <property type="term" value="P:mRNA catabolic process"/>
    <property type="evidence" value="ECO:0007669"/>
    <property type="project" value="UniProtKB-UniRule"/>
</dbReference>
<dbReference type="SUPFAM" id="SSF55666">
    <property type="entry name" value="Ribonuclease PH domain 2-like"/>
    <property type="match status" value="2"/>
</dbReference>
<dbReference type="Proteomes" id="UP000501868">
    <property type="component" value="Chromosome"/>
</dbReference>
<evidence type="ECO:0000256" key="3">
    <source>
        <dbReference type="ARBA" id="ARBA00022490"/>
    </source>
</evidence>
<dbReference type="NCBIfam" id="TIGR03591">
    <property type="entry name" value="polynuc_phos"/>
    <property type="match status" value="1"/>
</dbReference>
<gene>
    <name evidence="9 11" type="primary">pnp</name>
    <name evidence="11" type="ORF">HFZ78_12590</name>
</gene>
<comment type="similarity">
    <text evidence="2 9">Belongs to the polyribonucleotide nucleotidyltransferase family.</text>
</comment>
<dbReference type="Pfam" id="PF00575">
    <property type="entry name" value="S1"/>
    <property type="match status" value="1"/>
</dbReference>
<feature type="binding site" evidence="9">
    <location>
        <position position="493"/>
    </location>
    <ligand>
        <name>Mg(2+)</name>
        <dbReference type="ChEBI" id="CHEBI:18420"/>
    </ligand>
</feature>
<dbReference type="Pfam" id="PF03726">
    <property type="entry name" value="PNPase"/>
    <property type="match status" value="1"/>
</dbReference>
<proteinExistence type="inferred from homology"/>
<feature type="domain" description="S1 motif" evidence="10">
    <location>
        <begin position="623"/>
        <end position="691"/>
    </location>
</feature>
<dbReference type="PANTHER" id="PTHR11252">
    <property type="entry name" value="POLYRIBONUCLEOTIDE NUCLEOTIDYLTRANSFERASE"/>
    <property type="match status" value="1"/>
</dbReference>
<keyword evidence="4 9" id="KW-0808">Transferase</keyword>
<sequence>MEQLKHEYSMVWAGRKLTVEIGQLAKQANGAVLVRYGDTAVLSTATASKEPKNLDFFPLTVNYEERLYAVGKIPGGFIKREGRPSEKAILASRLIDRPIRPLFADGFRNDVQVISIVMSVDQDCSTEMAAMFGSSLALSTSDIPFEGPIAGVIVGRVNNEFVINPTVEQAEKSDIHLTVAGTKDAINMVEAGALEVPEETMLEAIMYGHDEIKRLIEFQEKIVVEIGKPKREINLYEIDKELEAEVREICESDMVKAIQVQEKHAREDAIKEVKNQVIAKFVEQEATDEDMKQVKQILDKIVKGEVRRLITVEKIRPDGRKIDEIRPLSSQISILPRTHGSGLFTRGQTQALSICTLGAMGDVQILDGLGIEEEKRFMHHYNFPQFSVGETGPIRGPGRREIGHGALGERALEPIIPSEKDFPYTIRLVSEVLESNGSTSQASICASTLAMMDAGVPIKAPVAGIAMGLVKSGEHYTVLSDIQGMEDHLGDMDFKVAGTAKGVTALQMDIKIEGLSREILEEALQQAKVGRMHILDSMLATIMEPRAELSQFAPKILTMSINPDKIRDVIGPSGKQINKIIEETGVKIDIEQDGTVFIASTNQEMNQKAKKIIEDIVREVQVGEMYLGKVKRIEKFGAFVEIFAGKDGLVHISELAEERVGKVEDVVKIGDELLVKVTEIDKQGRVNLSRKAILKEQREKAENK</sequence>
<comment type="catalytic activity">
    <reaction evidence="9">
        <text>RNA(n+1) + phosphate = RNA(n) + a ribonucleoside 5'-diphosphate</text>
        <dbReference type="Rhea" id="RHEA:22096"/>
        <dbReference type="Rhea" id="RHEA-COMP:14527"/>
        <dbReference type="Rhea" id="RHEA-COMP:17342"/>
        <dbReference type="ChEBI" id="CHEBI:43474"/>
        <dbReference type="ChEBI" id="CHEBI:57930"/>
        <dbReference type="ChEBI" id="CHEBI:140395"/>
        <dbReference type="EC" id="2.7.7.8"/>
    </reaction>
</comment>
<dbReference type="Gene3D" id="3.30.1370.10">
    <property type="entry name" value="K Homology domain, type 1"/>
    <property type="match status" value="1"/>
</dbReference>
<dbReference type="NCBIfam" id="NF008805">
    <property type="entry name" value="PRK11824.1"/>
    <property type="match status" value="1"/>
</dbReference>
<dbReference type="InterPro" id="IPR036612">
    <property type="entry name" value="KH_dom_type_1_sf"/>
</dbReference>
<dbReference type="HAMAP" id="MF_01595">
    <property type="entry name" value="PNPase"/>
    <property type="match status" value="1"/>
</dbReference>
<keyword evidence="7 9" id="KW-0460">Magnesium</keyword>
<accession>A0A6H1P1N7</accession>
<evidence type="ECO:0000256" key="1">
    <source>
        <dbReference type="ARBA" id="ARBA00004496"/>
    </source>
</evidence>
<evidence type="ECO:0000256" key="4">
    <source>
        <dbReference type="ARBA" id="ARBA00022679"/>
    </source>
</evidence>
<dbReference type="CDD" id="cd11364">
    <property type="entry name" value="RNase_PH_PNPase_2"/>
    <property type="match status" value="1"/>
</dbReference>
<keyword evidence="5 9" id="KW-0548">Nucleotidyltransferase</keyword>
<dbReference type="InterPro" id="IPR015848">
    <property type="entry name" value="PNPase_PH_RNA-bd_bac/org-type"/>
</dbReference>
<dbReference type="InterPro" id="IPR001247">
    <property type="entry name" value="ExoRNase_PH_dom1"/>
</dbReference>
<dbReference type="InterPro" id="IPR020568">
    <property type="entry name" value="Ribosomal_Su5_D2-typ_SF"/>
</dbReference>
<keyword evidence="8 9" id="KW-0694">RNA-binding</keyword>
<name>A0A6H1P1N7_PRIMG</name>
<dbReference type="PROSITE" id="PS50126">
    <property type="entry name" value="S1"/>
    <property type="match status" value="1"/>
</dbReference>
<dbReference type="InterPro" id="IPR003029">
    <property type="entry name" value="S1_domain"/>
</dbReference>
<evidence type="ECO:0000256" key="9">
    <source>
        <dbReference type="HAMAP-Rule" id="MF_01595"/>
    </source>
</evidence>
<dbReference type="SMART" id="SM00322">
    <property type="entry name" value="KH"/>
    <property type="match status" value="1"/>
</dbReference>
<dbReference type="AlphaFoldDB" id="A0A6H1P1N7"/>
<dbReference type="EC" id="2.7.7.8" evidence="9"/>
<dbReference type="GO" id="GO:0000287">
    <property type="term" value="F:magnesium ion binding"/>
    <property type="evidence" value="ECO:0007669"/>
    <property type="project" value="UniProtKB-UniRule"/>
</dbReference>
<dbReference type="GO" id="GO:0005829">
    <property type="term" value="C:cytosol"/>
    <property type="evidence" value="ECO:0007669"/>
    <property type="project" value="TreeGrafter"/>
</dbReference>
<dbReference type="InterPro" id="IPR015847">
    <property type="entry name" value="ExoRNase_PH_dom2"/>
</dbReference>
<dbReference type="Gene3D" id="3.30.230.70">
    <property type="entry name" value="GHMP Kinase, N-terminal domain"/>
    <property type="match status" value="2"/>
</dbReference>
<evidence type="ECO:0000313" key="12">
    <source>
        <dbReference type="Proteomes" id="UP000501868"/>
    </source>
</evidence>
<dbReference type="FunFam" id="3.30.1370.10:FF:000001">
    <property type="entry name" value="Polyribonucleotide nucleotidyltransferase"/>
    <property type="match status" value="1"/>
</dbReference>